<proteinExistence type="predicted"/>
<feature type="compositionally biased region" description="Basic and acidic residues" evidence="1">
    <location>
        <begin position="226"/>
        <end position="251"/>
    </location>
</feature>
<dbReference type="Pfam" id="PF05773">
    <property type="entry name" value="RWD"/>
    <property type="match status" value="1"/>
</dbReference>
<evidence type="ECO:0000313" key="3">
    <source>
        <dbReference type="EMBL" id="GMK58301.1"/>
    </source>
</evidence>
<reference evidence="3" key="2">
    <citation type="submission" date="2023-06" db="EMBL/GenBank/DDBJ databases">
        <authorList>
            <person name="Kobayashi Y."/>
            <person name="Kayamori A."/>
            <person name="Aoki K."/>
            <person name="Shiwa Y."/>
            <person name="Fujita N."/>
            <person name="Sugita T."/>
            <person name="Iwasaki W."/>
            <person name="Tanaka N."/>
            <person name="Takashima M."/>
        </authorList>
    </citation>
    <scope>NUCLEOTIDE SEQUENCE</scope>
    <source>
        <strain evidence="3">HIS016</strain>
    </source>
</reference>
<protein>
    <recommendedName>
        <fullName evidence="2">RWD domain-containing protein</fullName>
    </recommendedName>
</protein>
<dbReference type="EMBL" id="BTCM01000005">
    <property type="protein sequence ID" value="GMK58301.1"/>
    <property type="molecule type" value="Genomic_DNA"/>
</dbReference>
<evidence type="ECO:0000313" key="4">
    <source>
        <dbReference type="Proteomes" id="UP001222932"/>
    </source>
</evidence>
<dbReference type="Gene3D" id="3.10.110.10">
    <property type="entry name" value="Ubiquitin Conjugating Enzyme"/>
    <property type="match status" value="1"/>
</dbReference>
<dbReference type="Proteomes" id="UP001222932">
    <property type="component" value="Unassembled WGS sequence"/>
</dbReference>
<dbReference type="SMART" id="SM00591">
    <property type="entry name" value="RWD"/>
    <property type="match status" value="1"/>
</dbReference>
<evidence type="ECO:0000256" key="1">
    <source>
        <dbReference type="SAM" id="MobiDB-lite"/>
    </source>
</evidence>
<dbReference type="AlphaFoldDB" id="A0AAD3TWS6"/>
<keyword evidence="4" id="KW-1185">Reference proteome</keyword>
<dbReference type="InterPro" id="IPR016135">
    <property type="entry name" value="UBQ-conjugating_enzyme/RWD"/>
</dbReference>
<dbReference type="PANTHER" id="PTHR12292">
    <property type="entry name" value="RWD DOMAIN-CONTAINING PROTEIN"/>
    <property type="match status" value="1"/>
</dbReference>
<dbReference type="SUPFAM" id="SSF54495">
    <property type="entry name" value="UBC-like"/>
    <property type="match status" value="1"/>
</dbReference>
<sequence>MADFQAILDEEFEVLESIFPDELEKLTDTQVRIRVEPEEEVTGHPLTVALVVSYPPSYPDVIPELGLEEIDAELGELRDGEADEVVKQLNIVAEESLGMAMTFSLATAAREALSALIVARRVREKEEDDARTKAYEEAEAAKTKGTPVTREAYEKWRQAFMKELSERRTKNEEERVRALGAKEREDVRRKQARQSGRQLFETSKVSATSDEALYEDGEAVDMSQYTREERDRARWGSEEEATVKLEDSDDE</sequence>
<dbReference type="PROSITE" id="PS50908">
    <property type="entry name" value="RWD"/>
    <property type="match status" value="1"/>
</dbReference>
<dbReference type="InterPro" id="IPR006575">
    <property type="entry name" value="RWD_dom"/>
</dbReference>
<dbReference type="InterPro" id="IPR040213">
    <property type="entry name" value="GIR2-like"/>
</dbReference>
<organism evidence="3 4">
    <name type="scientific">Cutaneotrichosporon spelunceum</name>
    <dbReference type="NCBI Taxonomy" id="1672016"/>
    <lineage>
        <taxon>Eukaryota</taxon>
        <taxon>Fungi</taxon>
        <taxon>Dikarya</taxon>
        <taxon>Basidiomycota</taxon>
        <taxon>Agaricomycotina</taxon>
        <taxon>Tremellomycetes</taxon>
        <taxon>Trichosporonales</taxon>
        <taxon>Trichosporonaceae</taxon>
        <taxon>Cutaneotrichosporon</taxon>
    </lineage>
</organism>
<feature type="compositionally biased region" description="Polar residues" evidence="1">
    <location>
        <begin position="193"/>
        <end position="209"/>
    </location>
</feature>
<evidence type="ECO:0000259" key="2">
    <source>
        <dbReference type="PROSITE" id="PS50908"/>
    </source>
</evidence>
<feature type="domain" description="RWD" evidence="2">
    <location>
        <begin position="10"/>
        <end position="116"/>
    </location>
</feature>
<gene>
    <name evidence="3" type="ORF">CspeluHIS016_0503330</name>
</gene>
<accession>A0AAD3TWS6</accession>
<feature type="compositionally biased region" description="Basic and acidic residues" evidence="1">
    <location>
        <begin position="167"/>
        <end position="189"/>
    </location>
</feature>
<dbReference type="CDD" id="cd23823">
    <property type="entry name" value="RWD_GCN2"/>
    <property type="match status" value="1"/>
</dbReference>
<name>A0AAD3TWS6_9TREE</name>
<feature type="region of interest" description="Disordered" evidence="1">
    <location>
        <begin position="167"/>
        <end position="251"/>
    </location>
</feature>
<reference evidence="3" key="1">
    <citation type="journal article" date="2023" name="BMC Genomics">
        <title>Chromosome-level genome assemblies of Cutaneotrichosporon spp. (Trichosporonales, Basidiomycota) reveal imbalanced evolution between nucleotide sequences and chromosome synteny.</title>
        <authorList>
            <person name="Kobayashi Y."/>
            <person name="Kayamori A."/>
            <person name="Aoki K."/>
            <person name="Shiwa Y."/>
            <person name="Matsutani M."/>
            <person name="Fujita N."/>
            <person name="Sugita T."/>
            <person name="Iwasaki W."/>
            <person name="Tanaka N."/>
            <person name="Takashima M."/>
        </authorList>
    </citation>
    <scope>NUCLEOTIDE SEQUENCE</scope>
    <source>
        <strain evidence="3">HIS016</strain>
    </source>
</reference>
<comment type="caution">
    <text evidence="3">The sequence shown here is derived from an EMBL/GenBank/DDBJ whole genome shotgun (WGS) entry which is preliminary data.</text>
</comment>